<sequence length="818" mass="85573">MDDCAHVPAQGETPTESARPVAKRRSDAADVTKRTRTAKKRRRAEPAGDAVDLFSLPVEIVLCVLSHCTAVDVARVGLTCRWAAAIAADPVSMAALHRRAVGPPCANPLCMGRFGDAVDDDYFAAADPAPLNVVRLVEGSTARHDDVDHWHGDVGACIWHDAEKEGGDAATAGVCAQDLTVGKGETANGGNDRGHGDDNDNDNGDDPRGFDALYDDCAYDRSIADDDNDDDSGDGDGDLLTEDYACATAGASRRPMHNPSARRLALKQAVVSGSAHGLPTCVVPAEGLRRRDPRTPCGRYVGPVEIGAAIDEPVWCCGRVPPSLAAAVGPLRAMAMADALADAMPPPLAEGSAVATAAAGRSRGGGGKRRNGARAIKTVRRSSAGHTSTLAWGFWRDGRLTGPGLVVRASCRVDVGARVEARWALAWDDNGSRSDGRFHPAADAPFVERVWRVVGARAAGVLMCRDRAGALGAVMTSMADDGATVDALVGPAVHATLPSIATGAVGPGRTMRRGETRVRETVTGLMGIDDADACLWYPPALARAHTTVRVARVASVAGTDGAVYRGAVGDDGDRPNGHGAVYALRVDTAGATETVAYEGGWRDGVPHGWGRLFDSTTPADAHRDARPLFVGLFREGAPADLGTLSPVAGCAVEAAAWWPGLEEADSGGDDDDRNMRDDPAAAPAPRGPGVVHLSCGAQLTCHWDRAGSAPVVHAVRHRDAGLGRAVDGGDCALVVESLDRPRDAARWTGAIERELLKRTDAVHLMARSSARTGRRTSARWVARALVAPSLRFRVRCGDSPDAVIVVDLASMLLPWPAA</sequence>
<reference evidence="2" key="1">
    <citation type="submission" date="2021-04" db="EMBL/GenBank/DDBJ databases">
        <title>Draft Genome Sequence of Pandoravirus japonicus, Isolated from the Sabaishi River of Niigata, Japan.</title>
        <authorList>
            <person name="Hosokawa N."/>
            <person name="Takahashi H."/>
            <person name="Aoki K."/>
            <person name="Takemura M."/>
        </authorList>
    </citation>
    <scope>NUCLEOTIDE SEQUENCE</scope>
</reference>
<accession>A0A811BPY3</accession>
<dbReference type="SUPFAM" id="SSF81383">
    <property type="entry name" value="F-box domain"/>
    <property type="match status" value="1"/>
</dbReference>
<organism evidence="2 3">
    <name type="scientific">Pandoravirus japonicus</name>
    <dbReference type="NCBI Taxonomy" id="2823154"/>
    <lineage>
        <taxon>Viruses</taxon>
        <taxon>Pandoravirus</taxon>
    </lineage>
</organism>
<dbReference type="InterPro" id="IPR036047">
    <property type="entry name" value="F-box-like_dom_sf"/>
</dbReference>
<feature type="compositionally biased region" description="Basic residues" evidence="1">
    <location>
        <begin position="34"/>
        <end position="43"/>
    </location>
</feature>
<feature type="compositionally biased region" description="Basic and acidic residues" evidence="1">
    <location>
        <begin position="24"/>
        <end position="33"/>
    </location>
</feature>
<dbReference type="EMBL" id="LC625835">
    <property type="protein sequence ID" value="BCU03056.1"/>
    <property type="molecule type" value="Genomic_DNA"/>
</dbReference>
<dbReference type="CDD" id="cd09917">
    <property type="entry name" value="F-box_SF"/>
    <property type="match status" value="1"/>
</dbReference>
<feature type="compositionally biased region" description="Acidic residues" evidence="1">
    <location>
        <begin position="662"/>
        <end position="672"/>
    </location>
</feature>
<proteinExistence type="predicted"/>
<feature type="region of interest" description="Disordered" evidence="1">
    <location>
        <begin position="184"/>
        <end position="209"/>
    </location>
</feature>
<evidence type="ECO:0000256" key="1">
    <source>
        <dbReference type="SAM" id="MobiDB-lite"/>
    </source>
</evidence>
<evidence type="ECO:0000313" key="2">
    <source>
        <dbReference type="EMBL" id="BCU03056.1"/>
    </source>
</evidence>
<feature type="compositionally biased region" description="Low complexity" evidence="1">
    <location>
        <begin position="680"/>
        <end position="689"/>
    </location>
</feature>
<feature type="region of interest" description="Disordered" evidence="1">
    <location>
        <begin position="661"/>
        <end position="689"/>
    </location>
</feature>
<dbReference type="Proteomes" id="UP001253637">
    <property type="component" value="Segment"/>
</dbReference>
<protein>
    <submittedName>
        <fullName evidence="2">F-box domain containing protein</fullName>
    </submittedName>
</protein>
<evidence type="ECO:0000313" key="3">
    <source>
        <dbReference type="Proteomes" id="UP001253637"/>
    </source>
</evidence>
<name>A0A811BPY3_9VIRU</name>
<feature type="region of interest" description="Disordered" evidence="1">
    <location>
        <begin position="1"/>
        <end position="44"/>
    </location>
</feature>